<accession>A0A9W9U869</accession>
<comment type="caution">
    <text evidence="2">The sequence shown here is derived from an EMBL/GenBank/DDBJ whole genome shotgun (WGS) entry which is preliminary data.</text>
</comment>
<reference evidence="2" key="1">
    <citation type="submission" date="2022-12" db="EMBL/GenBank/DDBJ databases">
        <authorList>
            <person name="Petersen C."/>
        </authorList>
    </citation>
    <scope>NUCLEOTIDE SEQUENCE</scope>
    <source>
        <strain evidence="2">IBT 21472</strain>
    </source>
</reference>
<evidence type="ECO:0000313" key="3">
    <source>
        <dbReference type="Proteomes" id="UP001147746"/>
    </source>
</evidence>
<dbReference type="Proteomes" id="UP001147746">
    <property type="component" value="Unassembled WGS sequence"/>
</dbReference>
<feature type="compositionally biased region" description="Low complexity" evidence="1">
    <location>
        <begin position="1"/>
        <end position="12"/>
    </location>
</feature>
<sequence length="212" mass="24173">MIDPTTTTTSTRSEIRTDPNPRGRPPATLAYLQSAPQWRRPVNASIPRLLPDCDILVYPAGNPFAPAFICTLRGLLFGNPFHVTVPNAEWVDTSTLCYTPFNAALKDTPKLCYHPKYHLLLWSPKPPRLFSREEMDERQESERNTSKNWLSVITQGITTFYNGQIPEPRSPIIIRPRIHFVIRSRPLRGYGSLKSDLEGDDDDDVKVLDRRS</sequence>
<evidence type="ECO:0000256" key="1">
    <source>
        <dbReference type="SAM" id="MobiDB-lite"/>
    </source>
</evidence>
<evidence type="ECO:0000313" key="2">
    <source>
        <dbReference type="EMBL" id="KAJ5324455.1"/>
    </source>
</evidence>
<feature type="region of interest" description="Disordered" evidence="1">
    <location>
        <begin position="193"/>
        <end position="212"/>
    </location>
</feature>
<feature type="region of interest" description="Disordered" evidence="1">
    <location>
        <begin position="1"/>
        <end position="26"/>
    </location>
</feature>
<dbReference type="AlphaFoldDB" id="A0A9W9U869"/>
<reference evidence="2" key="2">
    <citation type="journal article" date="2023" name="IMA Fungus">
        <title>Comparative genomic study of the Penicillium genus elucidates a diverse pangenome and 15 lateral gene transfer events.</title>
        <authorList>
            <person name="Petersen C."/>
            <person name="Sorensen T."/>
            <person name="Nielsen M.R."/>
            <person name="Sondergaard T.E."/>
            <person name="Sorensen J.L."/>
            <person name="Fitzpatrick D.A."/>
            <person name="Frisvad J.C."/>
            <person name="Nielsen K.L."/>
        </authorList>
    </citation>
    <scope>NUCLEOTIDE SEQUENCE</scope>
    <source>
        <strain evidence="2">IBT 21472</strain>
    </source>
</reference>
<dbReference type="EMBL" id="JAPZBO010000002">
    <property type="protein sequence ID" value="KAJ5324455.1"/>
    <property type="molecule type" value="Genomic_DNA"/>
</dbReference>
<keyword evidence="3" id="KW-1185">Reference proteome</keyword>
<proteinExistence type="predicted"/>
<name>A0A9W9U869_9EURO</name>
<gene>
    <name evidence="2" type="ORF">N7476_003055</name>
</gene>
<organism evidence="2 3">
    <name type="scientific">Penicillium atrosanguineum</name>
    <dbReference type="NCBI Taxonomy" id="1132637"/>
    <lineage>
        <taxon>Eukaryota</taxon>
        <taxon>Fungi</taxon>
        <taxon>Dikarya</taxon>
        <taxon>Ascomycota</taxon>
        <taxon>Pezizomycotina</taxon>
        <taxon>Eurotiomycetes</taxon>
        <taxon>Eurotiomycetidae</taxon>
        <taxon>Eurotiales</taxon>
        <taxon>Aspergillaceae</taxon>
        <taxon>Penicillium</taxon>
    </lineage>
</organism>
<protein>
    <submittedName>
        <fullName evidence="2">Uncharacterized protein</fullName>
    </submittedName>
</protein>